<reference evidence="7" key="1">
    <citation type="journal article" date="2019" name="Int. J. Syst. Evol. Microbiol.">
        <title>The Global Catalogue of Microorganisms (GCM) 10K type strain sequencing project: providing services to taxonomists for standard genome sequencing and annotation.</title>
        <authorList>
            <consortium name="The Broad Institute Genomics Platform"/>
            <consortium name="The Broad Institute Genome Sequencing Center for Infectious Disease"/>
            <person name="Wu L."/>
            <person name="Ma J."/>
        </authorList>
    </citation>
    <scope>NUCLEOTIDE SEQUENCE [LARGE SCALE GENOMIC DNA]</scope>
    <source>
        <strain evidence="7">KCTC 32255</strain>
    </source>
</reference>
<feature type="binding site" evidence="4">
    <location>
        <begin position="247"/>
        <end position="253"/>
    </location>
    <ligand>
        <name>acetyl-CoA</name>
        <dbReference type="ChEBI" id="CHEBI:57288"/>
        <label>2</label>
    </ligand>
</feature>
<feature type="domain" description="N-acetyltransferase" evidence="5">
    <location>
        <begin position="155"/>
        <end position="302"/>
    </location>
</feature>
<feature type="binding site" evidence="4">
    <location>
        <position position="274"/>
    </location>
    <ligand>
        <name>1D-myo-inositol 2-(L-cysteinylamino)-2-deoxy-alpha-D-glucopyranoside</name>
        <dbReference type="ChEBI" id="CHEBI:58887"/>
    </ligand>
</feature>
<comment type="subunit">
    <text evidence="4">Monomer.</text>
</comment>
<dbReference type="Gene3D" id="3.40.630.30">
    <property type="match status" value="1"/>
</dbReference>
<comment type="function">
    <text evidence="4">Catalyzes the transfer of acetyl from acetyl-CoA to desacetylmycothiol (Cys-GlcN-Ins) to form mycothiol.</text>
</comment>
<accession>A0ABW2BTW2</accession>
<comment type="caution">
    <text evidence="4">Lacks conserved residue(s) required for the propagation of feature annotation.</text>
</comment>
<feature type="binding site" evidence="4">
    <location>
        <begin position="78"/>
        <end position="80"/>
    </location>
    <ligand>
        <name>acetyl-CoA</name>
        <dbReference type="ChEBI" id="CHEBI:57288"/>
        <label>1</label>
    </ligand>
</feature>
<feature type="binding site" evidence="4">
    <location>
        <begin position="240"/>
        <end position="242"/>
    </location>
    <ligand>
        <name>acetyl-CoA</name>
        <dbReference type="ChEBI" id="CHEBI:57288"/>
        <label>2</label>
    </ligand>
</feature>
<dbReference type="InterPro" id="IPR017813">
    <property type="entry name" value="Mycothiol_AcTrfase"/>
</dbReference>
<dbReference type="HAMAP" id="MF_01698">
    <property type="entry name" value="MshD"/>
    <property type="match status" value="1"/>
</dbReference>
<feature type="binding site" evidence="4">
    <location>
        <position position="182"/>
    </location>
    <ligand>
        <name>1D-myo-inositol 2-(L-cysteinylamino)-2-deoxy-alpha-D-glucopyranoside</name>
        <dbReference type="ChEBI" id="CHEBI:58887"/>
    </ligand>
</feature>
<evidence type="ECO:0000256" key="4">
    <source>
        <dbReference type="HAMAP-Rule" id="MF_01698"/>
    </source>
</evidence>
<gene>
    <name evidence="4 6" type="primary">mshD</name>
    <name evidence="6" type="ORF">ACFQGD_01975</name>
</gene>
<evidence type="ECO:0000313" key="6">
    <source>
        <dbReference type="EMBL" id="MFC6865909.1"/>
    </source>
</evidence>
<proteinExistence type="inferred from homology"/>
<dbReference type="Pfam" id="PF00583">
    <property type="entry name" value="Acetyltransf_1"/>
    <property type="match status" value="2"/>
</dbReference>
<dbReference type="PANTHER" id="PTHR43877">
    <property type="entry name" value="AMINOALKYLPHOSPHONATE N-ACETYLTRANSFERASE-RELATED-RELATED"/>
    <property type="match status" value="1"/>
</dbReference>
<protein>
    <recommendedName>
        <fullName evidence="4">Mycothiol acetyltransferase</fullName>
        <shortName evidence="4">MSH acetyltransferase</shortName>
        <ecNumber evidence="4">2.3.1.189</ecNumber>
    </recommendedName>
    <alternativeName>
        <fullName evidence="4">Mycothiol synthase</fullName>
    </alternativeName>
</protein>
<dbReference type="Proteomes" id="UP001596337">
    <property type="component" value="Unassembled WGS sequence"/>
</dbReference>
<dbReference type="SUPFAM" id="SSF55729">
    <property type="entry name" value="Acyl-CoA N-acyltransferases (Nat)"/>
    <property type="match status" value="1"/>
</dbReference>
<keyword evidence="3 4" id="KW-0012">Acyltransferase</keyword>
<comment type="caution">
    <text evidence="6">The sequence shown here is derived from an EMBL/GenBank/DDBJ whole genome shotgun (WGS) entry which is preliminary data.</text>
</comment>
<feature type="binding site" evidence="4">
    <location>
        <position position="236"/>
    </location>
    <ligand>
        <name>1D-myo-inositol 2-(L-cysteinylamino)-2-deoxy-alpha-D-glucopyranoside</name>
        <dbReference type="ChEBI" id="CHEBI:58887"/>
    </ligand>
</feature>
<keyword evidence="2 4" id="KW-0677">Repeat</keyword>
<evidence type="ECO:0000256" key="3">
    <source>
        <dbReference type="ARBA" id="ARBA00023315"/>
    </source>
</evidence>
<dbReference type="RefSeq" id="WP_345402605.1">
    <property type="nucleotide sequence ID" value="NZ_BAABLA010000111.1"/>
</dbReference>
<dbReference type="PANTHER" id="PTHR43877:SF1">
    <property type="entry name" value="ACETYLTRANSFERASE"/>
    <property type="match status" value="1"/>
</dbReference>
<keyword evidence="1 4" id="KW-0808">Transferase</keyword>
<dbReference type="InterPro" id="IPR016181">
    <property type="entry name" value="Acyl_CoA_acyltransferase"/>
</dbReference>
<evidence type="ECO:0000313" key="7">
    <source>
        <dbReference type="Proteomes" id="UP001596337"/>
    </source>
</evidence>
<keyword evidence="7" id="KW-1185">Reference proteome</keyword>
<dbReference type="EC" id="2.3.1.189" evidence="4"/>
<organism evidence="6 7">
    <name type="scientific">Haloechinothrix salitolerans</name>
    <dbReference type="NCBI Taxonomy" id="926830"/>
    <lineage>
        <taxon>Bacteria</taxon>
        <taxon>Bacillati</taxon>
        <taxon>Actinomycetota</taxon>
        <taxon>Actinomycetes</taxon>
        <taxon>Pseudonocardiales</taxon>
        <taxon>Pseudonocardiaceae</taxon>
        <taxon>Haloechinothrix</taxon>
    </lineage>
</organism>
<dbReference type="PIRSF" id="PIRSF021524">
    <property type="entry name" value="MSH_acetyltransferase"/>
    <property type="match status" value="1"/>
</dbReference>
<feature type="binding site" evidence="4">
    <location>
        <position position="221"/>
    </location>
    <ligand>
        <name>1D-myo-inositol 2-(L-cysteinylamino)-2-deoxy-alpha-D-glucopyranoside</name>
        <dbReference type="ChEBI" id="CHEBI:58887"/>
    </ligand>
</feature>
<evidence type="ECO:0000259" key="5">
    <source>
        <dbReference type="PROSITE" id="PS51186"/>
    </source>
</evidence>
<sequence length="302" mass="32783">MLTPRWFDTLDEARTEDVRALLLAARATDGWPSITTTGPLPAEFAGGRHLLGYRGDELIGYAHLDTEGDAFGRQVIELIVHPEHRDQGHGSALLDVVMKAARTPGGTVRAWSHADHPDAAKLAVRAGFTRVRELLIMGAAASDLRLTEPTPPDGVRIRTFQPGKDEQAVVDVNARAFSWHPEQGAMTVDDLVAAEREDWFDADGFFLAERSGKLLGFHWTKVHPPGPERDSRPTGEVYVVGVDPAAQGTGLGTALTIAGLAYLREQGLPKVILYVEGDNPAAIAVYRKLGFDTESTAVQYES</sequence>
<dbReference type="GO" id="GO:0035447">
    <property type="term" value="F:mycothiol synthase activity"/>
    <property type="evidence" value="ECO:0007669"/>
    <property type="project" value="UniProtKB-EC"/>
</dbReference>
<dbReference type="CDD" id="cd04301">
    <property type="entry name" value="NAT_SF"/>
    <property type="match status" value="2"/>
</dbReference>
<dbReference type="PROSITE" id="PS51186">
    <property type="entry name" value="GNAT"/>
    <property type="match status" value="2"/>
</dbReference>
<dbReference type="InterPro" id="IPR050832">
    <property type="entry name" value="Bact_Acetyltransf"/>
</dbReference>
<dbReference type="EMBL" id="JBHSXX010000001">
    <property type="protein sequence ID" value="MFC6865909.1"/>
    <property type="molecule type" value="Genomic_DNA"/>
</dbReference>
<dbReference type="InterPro" id="IPR000182">
    <property type="entry name" value="GNAT_dom"/>
</dbReference>
<dbReference type="NCBIfam" id="TIGR03448">
    <property type="entry name" value="mycothiol_MshD"/>
    <property type="match status" value="1"/>
</dbReference>
<comment type="catalytic activity">
    <reaction evidence="4">
        <text>1D-myo-inositol 2-(L-cysteinylamino)-2-deoxy-alpha-D-glucopyranoside + acetyl-CoA = mycothiol + CoA + H(+)</text>
        <dbReference type="Rhea" id="RHEA:26172"/>
        <dbReference type="ChEBI" id="CHEBI:15378"/>
        <dbReference type="ChEBI" id="CHEBI:16768"/>
        <dbReference type="ChEBI" id="CHEBI:57287"/>
        <dbReference type="ChEBI" id="CHEBI:57288"/>
        <dbReference type="ChEBI" id="CHEBI:58887"/>
        <dbReference type="EC" id="2.3.1.189"/>
    </reaction>
</comment>
<name>A0ABW2BTW2_9PSEU</name>
<evidence type="ECO:0000256" key="1">
    <source>
        <dbReference type="ARBA" id="ARBA00022679"/>
    </source>
</evidence>
<feature type="domain" description="N-acetyltransferase" evidence="5">
    <location>
        <begin position="8"/>
        <end position="151"/>
    </location>
</feature>
<comment type="similarity">
    <text evidence="4">Belongs to the acetyltransferase family. MshD subfamily.</text>
</comment>
<evidence type="ECO:0000256" key="2">
    <source>
        <dbReference type="ARBA" id="ARBA00022737"/>
    </source>
</evidence>